<keyword evidence="4 6" id="KW-1133">Transmembrane helix</keyword>
<gene>
    <name evidence="7" type="ORF">OHT53_03375</name>
</gene>
<dbReference type="GeneID" id="93759972"/>
<dbReference type="InterPro" id="IPR050833">
    <property type="entry name" value="Poly_Biosynth_Transport"/>
</dbReference>
<feature type="transmembrane region" description="Helical" evidence="6">
    <location>
        <begin position="261"/>
        <end position="284"/>
    </location>
</feature>
<dbReference type="Proteomes" id="UP001432071">
    <property type="component" value="Chromosome"/>
</dbReference>
<name>A0ABZ1QR53_9ACTN</name>
<dbReference type="EMBL" id="CP108038">
    <property type="protein sequence ID" value="WUN85167.1"/>
    <property type="molecule type" value="Genomic_DNA"/>
</dbReference>
<dbReference type="PANTHER" id="PTHR30250:SF26">
    <property type="entry name" value="PSMA PROTEIN"/>
    <property type="match status" value="1"/>
</dbReference>
<keyword evidence="3 6" id="KW-0812">Transmembrane</keyword>
<organism evidence="7 8">
    <name type="scientific">Streptomyces bobili</name>
    <dbReference type="NCBI Taxonomy" id="67280"/>
    <lineage>
        <taxon>Bacteria</taxon>
        <taxon>Bacillati</taxon>
        <taxon>Actinomycetota</taxon>
        <taxon>Actinomycetes</taxon>
        <taxon>Kitasatosporales</taxon>
        <taxon>Streptomycetaceae</taxon>
        <taxon>Streptomyces</taxon>
    </lineage>
</organism>
<sequence length="429" mass="43426">MTTEGEKATRAAGSARRALVGRLSWGLADQAASSMTNFAVGIYVARSLGVIAFGVFSLAWVTYGVVLSVSRGLATDPLVVRFSGVPDASWRGAVARSSGTALGVGVAIGVACLVAGLAVGGRVGPAFACLGVMLPGLLLQDAWRYSFFAAGTGRKAFVNDLVWGVALVPALVVAARQGSVAAFVLAWGASATVAAGYGCLQSGIRPRMSGARGWLREQRDLSYRYLVENVGVSGASQLRAYGLGAIVGVGAVGAIRGAELLLGPFLAVLMGLSLVTVAEAARVLRRAPHRLARFCLVLGAGQAVAALLWGAALLLVPGRLGELVLGDVWDSASALIVPAALGVAGAGLGTGAAAGLRALGAARRSLRSQLFASACYVGGGLGGAAVAGTAGSAWGVAAATVCSSAVWWLHLRSALRERRHNPIPEVRTS</sequence>
<feature type="transmembrane region" description="Helical" evidence="6">
    <location>
        <begin position="43"/>
        <end position="66"/>
    </location>
</feature>
<comment type="subcellular location">
    <subcellularLocation>
        <location evidence="1">Cell membrane</location>
        <topology evidence="1">Multi-pass membrane protein</topology>
    </subcellularLocation>
</comment>
<evidence type="ECO:0000256" key="3">
    <source>
        <dbReference type="ARBA" id="ARBA00022692"/>
    </source>
</evidence>
<keyword evidence="8" id="KW-1185">Reference proteome</keyword>
<feature type="transmembrane region" description="Helical" evidence="6">
    <location>
        <begin position="99"/>
        <end position="119"/>
    </location>
</feature>
<protein>
    <recommendedName>
        <fullName evidence="9">Integral membrane protein</fullName>
    </recommendedName>
</protein>
<dbReference type="PANTHER" id="PTHR30250">
    <property type="entry name" value="PST FAMILY PREDICTED COLANIC ACID TRANSPORTER"/>
    <property type="match status" value="1"/>
</dbReference>
<evidence type="ECO:0000256" key="5">
    <source>
        <dbReference type="ARBA" id="ARBA00023136"/>
    </source>
</evidence>
<evidence type="ECO:0008006" key="9">
    <source>
        <dbReference type="Google" id="ProtNLM"/>
    </source>
</evidence>
<evidence type="ECO:0000256" key="2">
    <source>
        <dbReference type="ARBA" id="ARBA00022475"/>
    </source>
</evidence>
<feature type="transmembrane region" description="Helical" evidence="6">
    <location>
        <begin position="393"/>
        <end position="411"/>
    </location>
</feature>
<feature type="transmembrane region" description="Helical" evidence="6">
    <location>
        <begin position="125"/>
        <end position="145"/>
    </location>
</feature>
<feature type="transmembrane region" description="Helical" evidence="6">
    <location>
        <begin position="181"/>
        <end position="200"/>
    </location>
</feature>
<evidence type="ECO:0000313" key="8">
    <source>
        <dbReference type="Proteomes" id="UP001432071"/>
    </source>
</evidence>
<feature type="transmembrane region" description="Helical" evidence="6">
    <location>
        <begin position="157"/>
        <end position="175"/>
    </location>
</feature>
<evidence type="ECO:0000256" key="4">
    <source>
        <dbReference type="ARBA" id="ARBA00022989"/>
    </source>
</evidence>
<evidence type="ECO:0000313" key="7">
    <source>
        <dbReference type="EMBL" id="WUN85167.1"/>
    </source>
</evidence>
<feature type="transmembrane region" description="Helical" evidence="6">
    <location>
        <begin position="368"/>
        <end position="387"/>
    </location>
</feature>
<keyword evidence="5 6" id="KW-0472">Membrane</keyword>
<dbReference type="RefSeq" id="WP_328734023.1">
    <property type="nucleotide sequence ID" value="NZ_CP108038.1"/>
</dbReference>
<feature type="transmembrane region" description="Helical" evidence="6">
    <location>
        <begin position="291"/>
        <end position="315"/>
    </location>
</feature>
<evidence type="ECO:0000256" key="1">
    <source>
        <dbReference type="ARBA" id="ARBA00004651"/>
    </source>
</evidence>
<reference evidence="7" key="1">
    <citation type="submission" date="2022-10" db="EMBL/GenBank/DDBJ databases">
        <title>The complete genomes of actinobacterial strains from the NBC collection.</title>
        <authorList>
            <person name="Joergensen T.S."/>
            <person name="Alvarez Arevalo M."/>
            <person name="Sterndorff E.B."/>
            <person name="Faurdal D."/>
            <person name="Vuksanovic O."/>
            <person name="Mourched A.-S."/>
            <person name="Charusanti P."/>
            <person name="Shaw S."/>
            <person name="Blin K."/>
            <person name="Weber T."/>
        </authorList>
    </citation>
    <scope>NUCLEOTIDE SEQUENCE</scope>
    <source>
        <strain evidence="7">NBC_00302</strain>
    </source>
</reference>
<dbReference type="CDD" id="cd13126">
    <property type="entry name" value="MATE_like_11"/>
    <property type="match status" value="1"/>
</dbReference>
<accession>A0ABZ1QR53</accession>
<proteinExistence type="predicted"/>
<keyword evidence="2" id="KW-1003">Cell membrane</keyword>
<feature type="transmembrane region" description="Helical" evidence="6">
    <location>
        <begin position="335"/>
        <end position="356"/>
    </location>
</feature>
<evidence type="ECO:0000256" key="6">
    <source>
        <dbReference type="SAM" id="Phobius"/>
    </source>
</evidence>